<gene>
    <name evidence="2" type="primary">LOC112213176</name>
</gene>
<dbReference type="OrthoDB" id="7632276at2759"/>
<reference evidence="2" key="1">
    <citation type="submission" date="2025-08" db="UniProtKB">
        <authorList>
            <consortium name="RefSeq"/>
        </authorList>
    </citation>
    <scope>IDENTIFICATION</scope>
</reference>
<dbReference type="GeneID" id="112213176"/>
<protein>
    <submittedName>
        <fullName evidence="2">Uncharacterized protein LOC112213176</fullName>
    </submittedName>
</protein>
<keyword evidence="1" id="KW-1185">Reference proteome</keyword>
<dbReference type="KEGG" id="bim:112213176"/>
<name>A0A6P6FET6_BOMIM</name>
<dbReference type="RefSeq" id="XP_024224791.2">
    <property type="nucleotide sequence ID" value="XM_024369023.2"/>
</dbReference>
<dbReference type="AlphaFoldDB" id="A0A6P6FET6"/>
<evidence type="ECO:0000313" key="2">
    <source>
        <dbReference type="RefSeq" id="XP_024224791.2"/>
    </source>
</evidence>
<organism evidence="1 2">
    <name type="scientific">Bombus impatiens</name>
    <name type="common">Bumblebee</name>
    <dbReference type="NCBI Taxonomy" id="132113"/>
    <lineage>
        <taxon>Eukaryota</taxon>
        <taxon>Metazoa</taxon>
        <taxon>Ecdysozoa</taxon>
        <taxon>Arthropoda</taxon>
        <taxon>Hexapoda</taxon>
        <taxon>Insecta</taxon>
        <taxon>Pterygota</taxon>
        <taxon>Neoptera</taxon>
        <taxon>Endopterygota</taxon>
        <taxon>Hymenoptera</taxon>
        <taxon>Apocrita</taxon>
        <taxon>Aculeata</taxon>
        <taxon>Apoidea</taxon>
        <taxon>Anthophila</taxon>
        <taxon>Apidae</taxon>
        <taxon>Bombus</taxon>
        <taxon>Pyrobombus</taxon>
    </lineage>
</organism>
<sequence>MTEKYSAIEREISEKESSIKISNSVFQRLTSGIVNEEICTTDEKCWLDKLVAVDKDHTREAGLHINEIERLLNDIDTYTRTKPRRGCPVDSVKVSDCLKANKGNTLTCEIEVESFKKCIDKSLHAAVDRNMKGVRRSKKGSYLEAFERKYQF</sequence>
<proteinExistence type="predicted"/>
<dbReference type="Proteomes" id="UP000515180">
    <property type="component" value="Unplaced"/>
</dbReference>
<evidence type="ECO:0000313" key="1">
    <source>
        <dbReference type="Proteomes" id="UP000515180"/>
    </source>
</evidence>
<accession>A0A6P6FET6</accession>